<proteinExistence type="predicted"/>
<sequence>MKLFLPTLVASVVLLLNGGADALNVKMPGVNYNSRKGPDWAPDSSKCKTASEVQKD</sequence>
<evidence type="ECO:0000256" key="1">
    <source>
        <dbReference type="SAM" id="MobiDB-lite"/>
    </source>
</evidence>
<dbReference type="AlphaFoldDB" id="A0A6A3H0S4"/>
<evidence type="ECO:0000313" key="6">
    <source>
        <dbReference type="Proteomes" id="UP000435112"/>
    </source>
</evidence>
<organism evidence="3 6">
    <name type="scientific">Phytophthora rubi</name>
    <dbReference type="NCBI Taxonomy" id="129364"/>
    <lineage>
        <taxon>Eukaryota</taxon>
        <taxon>Sar</taxon>
        <taxon>Stramenopiles</taxon>
        <taxon>Oomycota</taxon>
        <taxon>Peronosporomycetes</taxon>
        <taxon>Peronosporales</taxon>
        <taxon>Peronosporaceae</taxon>
        <taxon>Phytophthora</taxon>
    </lineage>
</organism>
<accession>A0A6A3H0S4</accession>
<comment type="caution">
    <text evidence="3">The sequence shown here is derived from an EMBL/GenBank/DDBJ whole genome shotgun (WGS) entry which is preliminary data.</text>
</comment>
<keyword evidence="2" id="KW-0732">Signal</keyword>
<gene>
    <name evidence="4" type="ORF">PR001_g29587</name>
    <name evidence="3" type="ORF">PR002_g29535</name>
</gene>
<feature type="compositionally biased region" description="Polar residues" evidence="1">
    <location>
        <begin position="47"/>
        <end position="56"/>
    </location>
</feature>
<feature type="chain" id="PRO_5036379612" description="Pectate lyase" evidence="2">
    <location>
        <begin position="23"/>
        <end position="56"/>
    </location>
</feature>
<evidence type="ECO:0000313" key="5">
    <source>
        <dbReference type="Proteomes" id="UP000429607"/>
    </source>
</evidence>
<name>A0A6A3H0S4_9STRA</name>
<feature type="signal peptide" evidence="2">
    <location>
        <begin position="1"/>
        <end position="22"/>
    </location>
</feature>
<reference evidence="5 6" key="1">
    <citation type="submission" date="2018-09" db="EMBL/GenBank/DDBJ databases">
        <title>Genomic investigation of the strawberry pathogen Phytophthora fragariae indicates pathogenicity is determined by transcriptional variation in three key races.</title>
        <authorList>
            <person name="Adams T.M."/>
            <person name="Armitage A.D."/>
            <person name="Sobczyk M.K."/>
            <person name="Bates H.J."/>
            <person name="Dunwell J.M."/>
            <person name="Nellist C.F."/>
            <person name="Harrison R.J."/>
        </authorList>
    </citation>
    <scope>NUCLEOTIDE SEQUENCE [LARGE SCALE GENOMIC DNA]</scope>
    <source>
        <strain evidence="4 5">SCRP249</strain>
        <strain evidence="3 6">SCRP324</strain>
    </source>
</reference>
<evidence type="ECO:0000256" key="2">
    <source>
        <dbReference type="SAM" id="SignalP"/>
    </source>
</evidence>
<dbReference type="Proteomes" id="UP000435112">
    <property type="component" value="Unassembled WGS sequence"/>
</dbReference>
<dbReference type="EMBL" id="QXFV01006013">
    <property type="protein sequence ID" value="KAE8962797.1"/>
    <property type="molecule type" value="Genomic_DNA"/>
</dbReference>
<dbReference type="EMBL" id="QXFU01005913">
    <property type="protein sequence ID" value="KAE8962643.1"/>
    <property type="molecule type" value="Genomic_DNA"/>
</dbReference>
<evidence type="ECO:0000313" key="4">
    <source>
        <dbReference type="EMBL" id="KAE8962797.1"/>
    </source>
</evidence>
<protein>
    <recommendedName>
        <fullName evidence="7">Pectate lyase</fullName>
    </recommendedName>
</protein>
<dbReference type="Proteomes" id="UP000429607">
    <property type="component" value="Unassembled WGS sequence"/>
</dbReference>
<dbReference type="OrthoDB" id="77201at2759"/>
<feature type="region of interest" description="Disordered" evidence="1">
    <location>
        <begin position="34"/>
        <end position="56"/>
    </location>
</feature>
<evidence type="ECO:0008006" key="7">
    <source>
        <dbReference type="Google" id="ProtNLM"/>
    </source>
</evidence>
<evidence type="ECO:0000313" key="3">
    <source>
        <dbReference type="EMBL" id="KAE8962643.1"/>
    </source>
</evidence>
<feature type="non-terminal residue" evidence="3">
    <location>
        <position position="56"/>
    </location>
</feature>